<evidence type="ECO:0000259" key="2">
    <source>
        <dbReference type="PROSITE" id="PS50943"/>
    </source>
</evidence>
<dbReference type="InterPro" id="IPR001387">
    <property type="entry name" value="Cro/C1-type_HTH"/>
</dbReference>
<dbReference type="CDD" id="cd00093">
    <property type="entry name" value="HTH_XRE"/>
    <property type="match status" value="1"/>
</dbReference>
<dbReference type="Gene3D" id="3.30.920.90">
    <property type="match status" value="1"/>
</dbReference>
<dbReference type="InterPro" id="IPR021961">
    <property type="entry name" value="McrB_DNA-bd"/>
</dbReference>
<evidence type="ECO:0000256" key="1">
    <source>
        <dbReference type="SAM" id="MobiDB-lite"/>
    </source>
</evidence>
<dbReference type="SUPFAM" id="SSF47413">
    <property type="entry name" value="lambda repressor-like DNA-binding domains"/>
    <property type="match status" value="1"/>
</dbReference>
<gene>
    <name evidence="3" type="ORF">QUF85_10850</name>
</gene>
<dbReference type="Pfam" id="PF12102">
    <property type="entry name" value="MrcB_N"/>
    <property type="match status" value="1"/>
</dbReference>
<dbReference type="Proteomes" id="UP001238973">
    <property type="component" value="Unassembled WGS sequence"/>
</dbReference>
<dbReference type="Pfam" id="PF01381">
    <property type="entry name" value="HTH_3"/>
    <property type="match status" value="1"/>
</dbReference>
<dbReference type="SMART" id="SM00530">
    <property type="entry name" value="HTH_XRE"/>
    <property type="match status" value="1"/>
</dbReference>
<feature type="region of interest" description="Disordered" evidence="1">
    <location>
        <begin position="316"/>
        <end position="342"/>
    </location>
</feature>
<accession>A0AAJ1QLL8</accession>
<sequence length="470" mass="53188">MDSFDPRELGLKIRRVREAAGDTQGVLSKVLGITLSGVSKVESGLQAITAEQLGKFIEQYKVSADELLGFSRNDREQTKIAGVKNPLRDLFLQVAERYLEEKQEGKFAGSKIGDVVRNQLPKLLIDKASIDDDKYLVVGSIGIGNFAEIPWVCVFNKKITSSATNGIYVVYLFSADMSQLFVTLNQGWTYFQESFGTKKGRENVKYVADQLRVMLSTSLKGFDSSISLRGQGTLGRGYESGCIASKRYDLNNLPSDKELINDVRELLGIYEQVDVLLEGRTVIQLIEELLKKKRDLFSETSVEEEIDYQKQAQKLALEESEEQQNDEVNEEGPKDKGKPYVAKGGKHYWPRNAKLAAKALKKANFCCEYDPAHQSFTARKTRRPYQEVHHLIPLEFQNEFECSLDCISNLTVLCSRDHDCLHFGVQEEREVILGKLFDERVESLAKSGIIITKAELFNMYRKEANQDDEE</sequence>
<dbReference type="InterPro" id="IPR010982">
    <property type="entry name" value="Lambda_DNA-bd_dom_sf"/>
</dbReference>
<dbReference type="CDD" id="cd00085">
    <property type="entry name" value="HNHc"/>
    <property type="match status" value="1"/>
</dbReference>
<comment type="caution">
    <text evidence="3">The sequence shown here is derived from an EMBL/GenBank/DDBJ whole genome shotgun (WGS) entry which is preliminary data.</text>
</comment>
<proteinExistence type="predicted"/>
<dbReference type="AlphaFoldDB" id="A0AAJ1QLL8"/>
<name>A0AAJ1QLL8_9BACI</name>
<feature type="compositionally biased region" description="Acidic residues" evidence="1">
    <location>
        <begin position="318"/>
        <end position="330"/>
    </location>
</feature>
<evidence type="ECO:0000313" key="4">
    <source>
        <dbReference type="Proteomes" id="UP001238973"/>
    </source>
</evidence>
<dbReference type="GO" id="GO:0003677">
    <property type="term" value="F:DNA binding"/>
    <property type="evidence" value="ECO:0007669"/>
    <property type="project" value="InterPro"/>
</dbReference>
<feature type="domain" description="HTH cro/C1-type" evidence="2">
    <location>
        <begin position="13"/>
        <end position="67"/>
    </location>
</feature>
<evidence type="ECO:0000313" key="3">
    <source>
        <dbReference type="EMBL" id="MDM5283801.1"/>
    </source>
</evidence>
<dbReference type="InterPro" id="IPR003615">
    <property type="entry name" value="HNH_nuc"/>
</dbReference>
<protein>
    <submittedName>
        <fullName evidence="3">DUF3578 domain-containing protein</fullName>
    </submittedName>
</protein>
<dbReference type="RefSeq" id="WP_289349584.1">
    <property type="nucleotide sequence ID" value="NZ_JAUCFI010000003.1"/>
</dbReference>
<dbReference type="PROSITE" id="PS50943">
    <property type="entry name" value="HTH_CROC1"/>
    <property type="match status" value="1"/>
</dbReference>
<dbReference type="Gene3D" id="1.10.260.40">
    <property type="entry name" value="lambda repressor-like DNA-binding domains"/>
    <property type="match status" value="1"/>
</dbReference>
<dbReference type="EMBL" id="JAUCFI010000003">
    <property type="protein sequence ID" value="MDM5283801.1"/>
    <property type="molecule type" value="Genomic_DNA"/>
</dbReference>
<organism evidence="3 4">
    <name type="scientific">Peribacillus frigoritolerans</name>
    <dbReference type="NCBI Taxonomy" id="450367"/>
    <lineage>
        <taxon>Bacteria</taxon>
        <taxon>Bacillati</taxon>
        <taxon>Bacillota</taxon>
        <taxon>Bacilli</taxon>
        <taxon>Bacillales</taxon>
        <taxon>Bacillaceae</taxon>
        <taxon>Peribacillus</taxon>
    </lineage>
</organism>
<reference evidence="3" key="1">
    <citation type="submission" date="2023-06" db="EMBL/GenBank/DDBJ databases">
        <title>Comparative genomics of Bacillaceae isolates and their secondary metabolite potential.</title>
        <authorList>
            <person name="Song L."/>
            <person name="Nielsen L.J."/>
            <person name="Mohite O."/>
            <person name="Xu X."/>
            <person name="Weber T."/>
            <person name="Kovacs A.T."/>
        </authorList>
    </citation>
    <scope>NUCLEOTIDE SEQUENCE</scope>
    <source>
        <strain evidence="3">G1S1</strain>
    </source>
</reference>